<evidence type="ECO:0000313" key="2">
    <source>
        <dbReference type="EMBL" id="KUM91090.1"/>
    </source>
</evidence>
<feature type="region of interest" description="Disordered" evidence="1">
    <location>
        <begin position="34"/>
        <end position="78"/>
    </location>
</feature>
<dbReference type="Proteomes" id="UP000054241">
    <property type="component" value="Unassembled WGS sequence"/>
</dbReference>
<dbReference type="AlphaFoldDB" id="A0A101NDD6"/>
<reference evidence="2 3" key="1">
    <citation type="submission" date="2015-10" db="EMBL/GenBank/DDBJ databases">
        <title>Draft genome sequence of Streptomyces cellostaticus DSM 40189, type strain for the species Streptomyces cellostaticus.</title>
        <authorList>
            <person name="Ruckert C."/>
            <person name="Winkler A."/>
            <person name="Kalinowski J."/>
            <person name="Kampfer P."/>
            <person name="Glaeser S."/>
        </authorList>
    </citation>
    <scope>NUCLEOTIDE SEQUENCE [LARGE SCALE GENOMIC DNA]</scope>
    <source>
        <strain evidence="2 3">DSM 40189</strain>
    </source>
</reference>
<gene>
    <name evidence="2" type="ORF">AQI88_38560</name>
</gene>
<protein>
    <submittedName>
        <fullName evidence="2">Uncharacterized protein</fullName>
    </submittedName>
</protein>
<evidence type="ECO:0000313" key="3">
    <source>
        <dbReference type="Proteomes" id="UP000054241"/>
    </source>
</evidence>
<sequence length="100" mass="11371">MSRLASWFRQWARHCVRVASSASVASTEVLLSKGHSALGPAVRQRRAREARRTRSRRRSTAKMRAMPKGMSSGTGETAATIWRRSFSGMLPPWTRRERRS</sequence>
<organism evidence="2 3">
    <name type="scientific">Streptomyces cellostaticus</name>
    <dbReference type="NCBI Taxonomy" id="67285"/>
    <lineage>
        <taxon>Bacteria</taxon>
        <taxon>Bacillati</taxon>
        <taxon>Actinomycetota</taxon>
        <taxon>Actinomycetes</taxon>
        <taxon>Kitasatosporales</taxon>
        <taxon>Streptomycetaceae</taxon>
        <taxon>Streptomyces</taxon>
    </lineage>
</organism>
<name>A0A101NDD6_9ACTN</name>
<keyword evidence="3" id="KW-1185">Reference proteome</keyword>
<accession>A0A101NDD6</accession>
<feature type="compositionally biased region" description="Basic residues" evidence="1">
    <location>
        <begin position="43"/>
        <end position="61"/>
    </location>
</feature>
<comment type="caution">
    <text evidence="2">The sequence shown here is derived from an EMBL/GenBank/DDBJ whole genome shotgun (WGS) entry which is preliminary data.</text>
</comment>
<proteinExistence type="predicted"/>
<dbReference type="EMBL" id="LMWL01000084">
    <property type="protein sequence ID" value="KUM91090.1"/>
    <property type="molecule type" value="Genomic_DNA"/>
</dbReference>
<evidence type="ECO:0000256" key="1">
    <source>
        <dbReference type="SAM" id="MobiDB-lite"/>
    </source>
</evidence>